<evidence type="ECO:0000256" key="6">
    <source>
        <dbReference type="SAM" id="MobiDB-lite"/>
    </source>
</evidence>
<organism evidence="7 8">
    <name type="scientific">Monoglobus pectinilyticus</name>
    <dbReference type="NCBI Taxonomy" id="1981510"/>
    <lineage>
        <taxon>Bacteria</taxon>
        <taxon>Bacillati</taxon>
        <taxon>Bacillota</taxon>
        <taxon>Clostridia</taxon>
        <taxon>Monoglobales</taxon>
        <taxon>Monoglobaceae</taxon>
        <taxon>Monoglobus</taxon>
    </lineage>
</organism>
<dbReference type="Gene3D" id="3.30.70.1730">
    <property type="match status" value="1"/>
</dbReference>
<comment type="similarity">
    <text evidence="1 5">Belongs to the universal ribosomal protein uL10 family.</text>
</comment>
<dbReference type="InterPro" id="IPR022973">
    <property type="entry name" value="Ribosomal_uL10_bac"/>
</dbReference>
<keyword evidence="5" id="KW-0694">RNA-binding</keyword>
<dbReference type="InterPro" id="IPR043141">
    <property type="entry name" value="Ribosomal_uL10-like_sf"/>
</dbReference>
<dbReference type="RefSeq" id="WP_245863028.1">
    <property type="nucleotide sequence ID" value="NZ_CP020991.1"/>
</dbReference>
<comment type="subunit">
    <text evidence="5">Part of the ribosomal stalk of the 50S ribosomal subunit. The N-terminus interacts with L11 and the large rRNA to form the base of the stalk. The C-terminus forms an elongated spine to which L12 dimers bind in a sequential fashion forming a multimeric L10(L12)X complex.</text>
</comment>
<dbReference type="Gene3D" id="6.10.250.290">
    <property type="match status" value="1"/>
</dbReference>
<proteinExistence type="inferred from homology"/>
<dbReference type="Proteomes" id="UP000235589">
    <property type="component" value="Chromosome"/>
</dbReference>
<sequence>MPSEKVLENKKAMVKQLTERLQNAQAGVLADYRGLTVEQDTELRRKLREANVEYTVLKNSIIRFAAKEVGLEDLDSVLEGPTAIATSNDDVISPAKVLCDFAKGNDLLEIKAGFVEGKVISIDEVKQYASIPSKEVLISKMMGSLQSPISKLARTLQAIVTEEAVPGGKAEETAAPAEEAPAAEAAETPAAE</sequence>
<evidence type="ECO:0000256" key="3">
    <source>
        <dbReference type="ARBA" id="ARBA00023274"/>
    </source>
</evidence>
<evidence type="ECO:0000313" key="7">
    <source>
        <dbReference type="EMBL" id="AUO19218.1"/>
    </source>
</evidence>
<name>A0A2K9P3J3_9FIRM</name>
<dbReference type="GO" id="GO:0003735">
    <property type="term" value="F:structural constituent of ribosome"/>
    <property type="evidence" value="ECO:0007669"/>
    <property type="project" value="InterPro"/>
</dbReference>
<dbReference type="InterPro" id="IPR047865">
    <property type="entry name" value="Ribosomal_uL10_bac_type"/>
</dbReference>
<dbReference type="GeneID" id="98062461"/>
<dbReference type="AlphaFoldDB" id="A0A2K9P3J3"/>
<dbReference type="InterPro" id="IPR001790">
    <property type="entry name" value="Ribosomal_uL10"/>
</dbReference>
<dbReference type="GO" id="GO:0006412">
    <property type="term" value="P:translation"/>
    <property type="evidence" value="ECO:0007669"/>
    <property type="project" value="UniProtKB-UniRule"/>
</dbReference>
<evidence type="ECO:0000313" key="8">
    <source>
        <dbReference type="Proteomes" id="UP000235589"/>
    </source>
</evidence>
<evidence type="ECO:0000256" key="1">
    <source>
        <dbReference type="ARBA" id="ARBA00008889"/>
    </source>
</evidence>
<keyword evidence="3 5" id="KW-0687">Ribonucleoprotein</keyword>
<dbReference type="NCBIfam" id="NF000955">
    <property type="entry name" value="PRK00099.1-1"/>
    <property type="match status" value="1"/>
</dbReference>
<dbReference type="GO" id="GO:0070180">
    <property type="term" value="F:large ribosomal subunit rRNA binding"/>
    <property type="evidence" value="ECO:0007669"/>
    <property type="project" value="UniProtKB-UniRule"/>
</dbReference>
<protein>
    <recommendedName>
        <fullName evidence="4 5">Large ribosomal subunit protein uL10</fullName>
    </recommendedName>
</protein>
<dbReference type="HAMAP" id="MF_00362">
    <property type="entry name" value="Ribosomal_uL10"/>
    <property type="match status" value="1"/>
</dbReference>
<keyword evidence="8" id="KW-1185">Reference proteome</keyword>
<evidence type="ECO:0000256" key="2">
    <source>
        <dbReference type="ARBA" id="ARBA00022980"/>
    </source>
</evidence>
<evidence type="ECO:0000256" key="5">
    <source>
        <dbReference type="HAMAP-Rule" id="MF_00362"/>
    </source>
</evidence>
<evidence type="ECO:0000256" key="4">
    <source>
        <dbReference type="ARBA" id="ARBA00035202"/>
    </source>
</evidence>
<dbReference type="SUPFAM" id="SSF160369">
    <property type="entry name" value="Ribosomal protein L10-like"/>
    <property type="match status" value="1"/>
</dbReference>
<dbReference type="PANTHER" id="PTHR11560">
    <property type="entry name" value="39S RIBOSOMAL PROTEIN L10, MITOCHONDRIAL"/>
    <property type="match status" value="1"/>
</dbReference>
<reference evidence="7 8" key="1">
    <citation type="submission" date="2017-04" db="EMBL/GenBank/DDBJ databases">
        <title>Monoglobus pectinilyticus 14 draft genome.</title>
        <authorList>
            <person name="Kim C."/>
            <person name="Rosendale D.I."/>
            <person name="Kelly W.J."/>
            <person name="Tannock G.W."/>
            <person name="Patchett M.L."/>
            <person name="Jordens J.Z."/>
        </authorList>
    </citation>
    <scope>NUCLEOTIDE SEQUENCE [LARGE SCALE GENOMIC DNA]</scope>
    <source>
        <strain evidence="7 8">14</strain>
    </source>
</reference>
<keyword evidence="2 5" id="KW-0689">Ribosomal protein</keyword>
<dbReference type="GO" id="GO:0015934">
    <property type="term" value="C:large ribosomal subunit"/>
    <property type="evidence" value="ECO:0007669"/>
    <property type="project" value="InterPro"/>
</dbReference>
<dbReference type="Pfam" id="PF00466">
    <property type="entry name" value="Ribosomal_L10"/>
    <property type="match status" value="1"/>
</dbReference>
<dbReference type="CDD" id="cd05797">
    <property type="entry name" value="Ribosomal_L10"/>
    <property type="match status" value="1"/>
</dbReference>
<accession>A0A2K9P3J3</accession>
<feature type="compositionally biased region" description="Low complexity" evidence="6">
    <location>
        <begin position="173"/>
        <end position="192"/>
    </location>
</feature>
<dbReference type="PROSITE" id="PS01109">
    <property type="entry name" value="RIBOSOMAL_L10"/>
    <property type="match status" value="1"/>
</dbReference>
<keyword evidence="5" id="KW-0699">rRNA-binding</keyword>
<dbReference type="EMBL" id="CP020991">
    <property type="protein sequence ID" value="AUO19218.1"/>
    <property type="molecule type" value="Genomic_DNA"/>
</dbReference>
<gene>
    <name evidence="5" type="primary">rplJ</name>
    <name evidence="7" type="ORF">B9O19_01050</name>
</gene>
<dbReference type="KEGG" id="mpec:B9O19_01050"/>
<dbReference type="InterPro" id="IPR002363">
    <property type="entry name" value="Ribosomal_uL10_CS_bac"/>
</dbReference>
<feature type="region of interest" description="Disordered" evidence="6">
    <location>
        <begin position="164"/>
        <end position="192"/>
    </location>
</feature>
<comment type="function">
    <text evidence="5">Forms part of the ribosomal stalk, playing a central role in the interaction of the ribosome with GTP-bound translation factors.</text>
</comment>